<gene>
    <name evidence="7" type="ORF">RGI145_23720</name>
</gene>
<dbReference type="GO" id="GO:0051287">
    <property type="term" value="F:NAD binding"/>
    <property type="evidence" value="ECO:0007669"/>
    <property type="project" value="InterPro"/>
</dbReference>
<dbReference type="EMBL" id="CP015586">
    <property type="protein sequence ID" value="APT60358.1"/>
    <property type="molecule type" value="Genomic_DNA"/>
</dbReference>
<evidence type="ECO:0000313" key="8">
    <source>
        <dbReference type="Proteomes" id="UP000185494"/>
    </source>
</evidence>
<dbReference type="Gene3D" id="3.40.50.720">
    <property type="entry name" value="NAD(P)-binding Rossmann-like Domain"/>
    <property type="match status" value="2"/>
</dbReference>
<name>A0A1L7ANJ9_9PROT</name>
<dbReference type="SUPFAM" id="SSF51735">
    <property type="entry name" value="NAD(P)-binding Rossmann-fold domains"/>
    <property type="match status" value="1"/>
</dbReference>
<dbReference type="InterPro" id="IPR029753">
    <property type="entry name" value="D-isomer_DH_CS"/>
</dbReference>
<evidence type="ECO:0000256" key="2">
    <source>
        <dbReference type="ARBA" id="ARBA00023002"/>
    </source>
</evidence>
<dbReference type="PANTHER" id="PTHR42789:SF1">
    <property type="entry name" value="D-ISOMER SPECIFIC 2-HYDROXYACID DEHYDROGENASE FAMILY PROTEIN (AFU_ORTHOLOGUE AFUA_6G10090)"/>
    <property type="match status" value="1"/>
</dbReference>
<dbReference type="InterPro" id="IPR036291">
    <property type="entry name" value="NAD(P)-bd_dom_sf"/>
</dbReference>
<dbReference type="KEGG" id="rgi:RGI145_23720"/>
<dbReference type="Proteomes" id="UP000185494">
    <property type="component" value="Chromosome 2"/>
</dbReference>
<evidence type="ECO:0000256" key="1">
    <source>
        <dbReference type="ARBA" id="ARBA00005854"/>
    </source>
</evidence>
<feature type="domain" description="D-isomer specific 2-hydroxyacid dehydrogenase catalytic" evidence="5">
    <location>
        <begin position="42"/>
        <end position="334"/>
    </location>
</feature>
<dbReference type="FunFam" id="3.40.50.720:FF:000203">
    <property type="entry name" value="D-3-phosphoglycerate dehydrogenase (SerA)"/>
    <property type="match status" value="1"/>
</dbReference>
<keyword evidence="7" id="KW-0614">Plasmid</keyword>
<proteinExistence type="inferred from homology"/>
<evidence type="ECO:0000256" key="4">
    <source>
        <dbReference type="RuleBase" id="RU003719"/>
    </source>
</evidence>
<evidence type="ECO:0000256" key="3">
    <source>
        <dbReference type="ARBA" id="ARBA00023027"/>
    </source>
</evidence>
<evidence type="ECO:0000259" key="5">
    <source>
        <dbReference type="Pfam" id="PF00389"/>
    </source>
</evidence>
<dbReference type="InterPro" id="IPR006139">
    <property type="entry name" value="D-isomer_2_OHA_DH_cat_dom"/>
</dbReference>
<keyword evidence="3" id="KW-0520">NAD</keyword>
<dbReference type="AlphaFoldDB" id="A0A1L7ANJ9"/>
<dbReference type="InterPro" id="IPR050857">
    <property type="entry name" value="D-2-hydroxyacid_DH"/>
</dbReference>
<organism evidence="7 8">
    <name type="scientific">Roseomonas gilardii</name>
    <dbReference type="NCBI Taxonomy" id="257708"/>
    <lineage>
        <taxon>Bacteria</taxon>
        <taxon>Pseudomonadati</taxon>
        <taxon>Pseudomonadota</taxon>
        <taxon>Alphaproteobacteria</taxon>
        <taxon>Acetobacterales</taxon>
        <taxon>Roseomonadaceae</taxon>
        <taxon>Roseomonas</taxon>
    </lineage>
</organism>
<dbReference type="Pfam" id="PF00389">
    <property type="entry name" value="2-Hacid_dh"/>
    <property type="match status" value="1"/>
</dbReference>
<comment type="similarity">
    <text evidence="1 4">Belongs to the D-isomer specific 2-hydroxyacid dehydrogenase family.</text>
</comment>
<dbReference type="PROSITE" id="PS00670">
    <property type="entry name" value="D_2_HYDROXYACID_DH_2"/>
    <property type="match status" value="1"/>
</dbReference>
<geneLocation type="plasmid" evidence="7 8">
    <name>2</name>
</geneLocation>
<dbReference type="InterPro" id="IPR006140">
    <property type="entry name" value="D-isomer_DH_NAD-bd"/>
</dbReference>
<reference evidence="7 8" key="1">
    <citation type="submission" date="2016-05" db="EMBL/GenBank/DDBJ databases">
        <title>Complete Genome and Methylome Analysis of Psychrotrophic Bacterial Isolates from Antarctic Lake Untersee.</title>
        <authorList>
            <person name="Fomenkov A."/>
            <person name="Akimov V.N."/>
            <person name="Vasilyeva L.V."/>
            <person name="Andersen D."/>
            <person name="Vincze T."/>
            <person name="Roberts R.J."/>
        </authorList>
    </citation>
    <scope>NUCLEOTIDE SEQUENCE [LARGE SCALE GENOMIC DNA]</scope>
    <source>
        <strain evidence="7 8">U14-5</strain>
        <plasmid evidence="8">Plasmid 2</plasmid>
    </source>
</reference>
<feature type="domain" description="D-isomer specific 2-hydroxyacid dehydrogenase NAD-binding" evidence="6">
    <location>
        <begin position="125"/>
        <end position="303"/>
    </location>
</feature>
<accession>A0A1L7ANJ9</accession>
<keyword evidence="2 4" id="KW-0560">Oxidoreductase</keyword>
<dbReference type="Pfam" id="PF02826">
    <property type="entry name" value="2-Hacid_dh_C"/>
    <property type="match status" value="1"/>
</dbReference>
<evidence type="ECO:0000259" key="6">
    <source>
        <dbReference type="Pfam" id="PF02826"/>
    </source>
</evidence>
<dbReference type="PANTHER" id="PTHR42789">
    <property type="entry name" value="D-ISOMER SPECIFIC 2-HYDROXYACID DEHYDROGENASE FAMILY PROTEIN (AFU_ORTHOLOGUE AFUA_6G10090)"/>
    <property type="match status" value="1"/>
</dbReference>
<dbReference type="GO" id="GO:0016616">
    <property type="term" value="F:oxidoreductase activity, acting on the CH-OH group of donors, NAD or NADP as acceptor"/>
    <property type="evidence" value="ECO:0007669"/>
    <property type="project" value="InterPro"/>
</dbReference>
<dbReference type="PROSITE" id="PS00671">
    <property type="entry name" value="D_2_HYDROXYACID_DH_3"/>
    <property type="match status" value="1"/>
</dbReference>
<protein>
    <submittedName>
        <fullName evidence="7">Uncharacterized protein</fullName>
    </submittedName>
</protein>
<dbReference type="CDD" id="cd12175">
    <property type="entry name" value="2-Hacid_dh_11"/>
    <property type="match status" value="1"/>
</dbReference>
<dbReference type="SUPFAM" id="SSF52283">
    <property type="entry name" value="Formate/glycerate dehydrogenase catalytic domain-like"/>
    <property type="match status" value="1"/>
</dbReference>
<sequence>MPFKLPPSPDVRPAKTPIRVLYLTRGEPELYAVARGYVPPGFELVTLETDSSAELAAALQNCEVIIVATRRLDAEMIAAAPHLQLVLHQGVGYHDTIDVPALQARGVPVATTPDGTATGVSEHAVMLMLAACRHLTFADAELRAGRFHVNALRLVSRTLAERTIGYVGMGRIGQATARRLCGWGTKGIYTDPSPLSGQVESELGLQRVEFEELLERADVVTLHLPLTASTRGLINVRAFAHMRRGTVLINTARGPIVDEDALLQALETKHLGAAALDVFEREPVGPAHPLARFSNVVLTPHIAAGTLDTYGAKMRGVFANVARFYSGQQLQDQVA</sequence>
<evidence type="ECO:0000313" key="7">
    <source>
        <dbReference type="EMBL" id="APT60358.1"/>
    </source>
</evidence>